<evidence type="ECO:0000313" key="2">
    <source>
        <dbReference type="Proteomes" id="UP000501891"/>
    </source>
</evidence>
<evidence type="ECO:0000313" key="1">
    <source>
        <dbReference type="EMBL" id="QJE74839.1"/>
    </source>
</evidence>
<dbReference type="Proteomes" id="UP000501891">
    <property type="component" value="Chromosome"/>
</dbReference>
<organism evidence="1 2">
    <name type="scientific">Aerophototrophica crusticola</name>
    <dbReference type="NCBI Taxonomy" id="1709002"/>
    <lineage>
        <taxon>Bacteria</taxon>
        <taxon>Pseudomonadati</taxon>
        <taxon>Pseudomonadota</taxon>
        <taxon>Alphaproteobacteria</taxon>
        <taxon>Rhodospirillales</taxon>
        <taxon>Rhodospirillaceae</taxon>
        <taxon>Aerophototrophica</taxon>
    </lineage>
</organism>
<keyword evidence="2" id="KW-1185">Reference proteome</keyword>
<reference evidence="1" key="1">
    <citation type="submission" date="2020-04" db="EMBL/GenBank/DDBJ databases">
        <title>A desert anoxygenic phototrophic bacterium fixes CO2 using RubisCO under aerobic conditions.</title>
        <authorList>
            <person name="Tang K."/>
        </authorList>
    </citation>
    <scope>NUCLEOTIDE SEQUENCE [LARGE SCALE GENOMIC DNA]</scope>
    <source>
        <strain evidence="1">MIMtkB3</strain>
    </source>
</reference>
<protein>
    <submittedName>
        <fullName evidence="1">Uncharacterized protein</fullName>
    </submittedName>
</protein>
<sequence>MPLTRDMVIEICGPMDDFRIASIIGTGVTPAQLTEAKGWMAADDVLGGTLGKRLDPSVARLIELLRADEAEWDDR</sequence>
<dbReference type="EMBL" id="CP051775">
    <property type="protein sequence ID" value="QJE74839.1"/>
    <property type="molecule type" value="Genomic_DNA"/>
</dbReference>
<name>A0A858RAU6_9PROT</name>
<dbReference type="KEGG" id="acru:HHL28_08365"/>
<proteinExistence type="predicted"/>
<accession>A0A858RAU6</accession>
<gene>
    <name evidence="1" type="ORF">HHL28_08365</name>
</gene>
<dbReference type="AlphaFoldDB" id="A0A858RAU6"/>